<feature type="region of interest" description="Disordered" evidence="1">
    <location>
        <begin position="61"/>
        <end position="81"/>
    </location>
</feature>
<feature type="non-terminal residue" evidence="3">
    <location>
        <position position="1"/>
    </location>
</feature>
<keyword evidence="2" id="KW-0732">Signal</keyword>
<evidence type="ECO:0000256" key="2">
    <source>
        <dbReference type="SAM" id="SignalP"/>
    </source>
</evidence>
<name>A0A699SBT4_TANCI</name>
<organism evidence="3">
    <name type="scientific">Tanacetum cinerariifolium</name>
    <name type="common">Dalmatian daisy</name>
    <name type="synonym">Chrysanthemum cinerariifolium</name>
    <dbReference type="NCBI Taxonomy" id="118510"/>
    <lineage>
        <taxon>Eukaryota</taxon>
        <taxon>Viridiplantae</taxon>
        <taxon>Streptophyta</taxon>
        <taxon>Embryophyta</taxon>
        <taxon>Tracheophyta</taxon>
        <taxon>Spermatophyta</taxon>
        <taxon>Magnoliopsida</taxon>
        <taxon>eudicotyledons</taxon>
        <taxon>Gunneridae</taxon>
        <taxon>Pentapetalae</taxon>
        <taxon>asterids</taxon>
        <taxon>campanulids</taxon>
        <taxon>Asterales</taxon>
        <taxon>Asteraceae</taxon>
        <taxon>Asteroideae</taxon>
        <taxon>Anthemideae</taxon>
        <taxon>Anthemidinae</taxon>
        <taxon>Tanacetum</taxon>
    </lineage>
</organism>
<protein>
    <submittedName>
        <fullName evidence="3">Uncharacterized protein</fullName>
    </submittedName>
</protein>
<reference evidence="3" key="1">
    <citation type="journal article" date="2019" name="Sci. Rep.">
        <title>Draft genome of Tanacetum cinerariifolium, the natural source of mosquito coil.</title>
        <authorList>
            <person name="Yamashiro T."/>
            <person name="Shiraishi A."/>
            <person name="Satake H."/>
            <person name="Nakayama K."/>
        </authorList>
    </citation>
    <scope>NUCLEOTIDE SEQUENCE</scope>
</reference>
<gene>
    <name evidence="3" type="ORF">Tci_867026</name>
</gene>
<comment type="caution">
    <text evidence="3">The sequence shown here is derived from an EMBL/GenBank/DDBJ whole genome shotgun (WGS) entry which is preliminary data.</text>
</comment>
<accession>A0A699SBT4</accession>
<feature type="compositionally biased region" description="Gly residues" evidence="1">
    <location>
        <begin position="21"/>
        <end position="39"/>
    </location>
</feature>
<sequence length="96" mass="9759">TAAVVLVVTAVVRVVDRNVVGSGGGDSGEGGVGVGGSGGSEVRWRVGESGVDDWIDRSEGNKFGFARKSPPEMFSGGGSTDLSKMTRQIAFSQLGL</sequence>
<evidence type="ECO:0000256" key="1">
    <source>
        <dbReference type="SAM" id="MobiDB-lite"/>
    </source>
</evidence>
<feature type="region of interest" description="Disordered" evidence="1">
    <location>
        <begin position="21"/>
        <end position="40"/>
    </location>
</feature>
<dbReference type="EMBL" id="BKCJ011152234">
    <property type="protein sequence ID" value="GFC95056.1"/>
    <property type="molecule type" value="Genomic_DNA"/>
</dbReference>
<feature type="chain" id="PRO_5025534894" evidence="2">
    <location>
        <begin position="18"/>
        <end position="96"/>
    </location>
</feature>
<proteinExistence type="predicted"/>
<dbReference type="AlphaFoldDB" id="A0A699SBT4"/>
<evidence type="ECO:0000313" key="3">
    <source>
        <dbReference type="EMBL" id="GFC95056.1"/>
    </source>
</evidence>
<feature type="signal peptide" evidence="2">
    <location>
        <begin position="1"/>
        <end position="17"/>
    </location>
</feature>